<gene>
    <name evidence="1" type="ORF">FLK61_35255</name>
</gene>
<accession>A0A859FGJ7</accession>
<organism evidence="1 2">
    <name type="scientific">Paenalkalicoccus suaedae</name>
    <dbReference type="NCBI Taxonomy" id="2592382"/>
    <lineage>
        <taxon>Bacteria</taxon>
        <taxon>Bacillati</taxon>
        <taxon>Bacillota</taxon>
        <taxon>Bacilli</taxon>
        <taxon>Bacillales</taxon>
        <taxon>Bacillaceae</taxon>
        <taxon>Paenalkalicoccus</taxon>
    </lineage>
</organism>
<dbReference type="RefSeq" id="WP_176009911.1">
    <property type="nucleotide sequence ID" value="NZ_CP041372.2"/>
</dbReference>
<keyword evidence="2" id="KW-1185">Reference proteome</keyword>
<dbReference type="Proteomes" id="UP000318138">
    <property type="component" value="Chromosome"/>
</dbReference>
<protein>
    <submittedName>
        <fullName evidence="1">Uncharacterized protein</fullName>
    </submittedName>
</protein>
<sequence>MKEIKTIKSLSPFASDIKVSYMDPDEIEKRYPKRVKSPEEQEWDRKQLAKTKVGYQIGDQSKYYF</sequence>
<evidence type="ECO:0000313" key="1">
    <source>
        <dbReference type="EMBL" id="QKS71928.1"/>
    </source>
</evidence>
<dbReference type="AlphaFoldDB" id="A0A859FGJ7"/>
<reference evidence="2" key="1">
    <citation type="submission" date="2019-07" db="EMBL/GenBank/DDBJ databases">
        <title>Bacillus alkalisoli sp. nov. isolated from saline soil.</title>
        <authorList>
            <person name="Sun J.-Q."/>
            <person name="Xu L."/>
        </authorList>
    </citation>
    <scope>NUCLEOTIDE SEQUENCE [LARGE SCALE GENOMIC DNA]</scope>
    <source>
        <strain evidence="2">M4U3P1</strain>
    </source>
</reference>
<dbReference type="EMBL" id="CP041372">
    <property type="protein sequence ID" value="QKS71928.1"/>
    <property type="molecule type" value="Genomic_DNA"/>
</dbReference>
<name>A0A859FGJ7_9BACI</name>
<dbReference type="KEGG" id="psua:FLK61_35255"/>
<evidence type="ECO:0000313" key="2">
    <source>
        <dbReference type="Proteomes" id="UP000318138"/>
    </source>
</evidence>
<proteinExistence type="predicted"/>